<dbReference type="InterPro" id="IPR050115">
    <property type="entry name" value="Proteasome_alpha"/>
</dbReference>
<dbReference type="Pfam" id="PF10584">
    <property type="entry name" value="Proteasome_A_N"/>
    <property type="match status" value="1"/>
</dbReference>
<dbReference type="InterPro" id="IPR000426">
    <property type="entry name" value="Proteasome_asu_N"/>
</dbReference>
<dbReference type="Gene3D" id="3.60.20.10">
    <property type="entry name" value="Glutamine Phosphoribosylpyrophosphate, subunit 1, domain 1"/>
    <property type="match status" value="1"/>
</dbReference>
<dbReference type="SUPFAM" id="SSF56235">
    <property type="entry name" value="N-terminal nucleophile aminohydrolases (Ntn hydrolases)"/>
    <property type="match status" value="1"/>
</dbReference>
<evidence type="ECO:0000256" key="6">
    <source>
        <dbReference type="RuleBase" id="RU000551"/>
    </source>
</evidence>
<comment type="function">
    <text evidence="6">The proteasome is a multicatalytic proteinase complex which is characterized by its ability to cleave peptides with Arg, Phe, Tyr, Leu, and Glu adjacent to the leaving group at neutral or slightly basic pH.</text>
</comment>
<feature type="region of interest" description="Disordered" evidence="7">
    <location>
        <begin position="243"/>
        <end position="272"/>
    </location>
</feature>
<dbReference type="GO" id="GO:0005737">
    <property type="term" value="C:cytoplasm"/>
    <property type="evidence" value="ECO:0007669"/>
    <property type="project" value="UniProtKB-SubCell"/>
</dbReference>
<evidence type="ECO:0000256" key="5">
    <source>
        <dbReference type="PROSITE-ProRule" id="PRU00808"/>
    </source>
</evidence>
<keyword evidence="3 5" id="KW-0647">Proteasome</keyword>
<name>A0A5J5ADE8_9ASTE</name>
<dbReference type="InterPro" id="IPR029055">
    <property type="entry name" value="Ntn_hydrolases_N"/>
</dbReference>
<evidence type="ECO:0000313" key="10">
    <source>
        <dbReference type="Proteomes" id="UP000325577"/>
    </source>
</evidence>
<dbReference type="Pfam" id="PF00227">
    <property type="entry name" value="Proteasome"/>
    <property type="match status" value="1"/>
</dbReference>
<dbReference type="AlphaFoldDB" id="A0A5J5ADE8"/>
<comment type="subunit">
    <text evidence="1">Component of the 20S core complex of the 26S proteasome. The 26S proteasome is composed of a core protease (CP), known as the 20S proteasome, capped at one or both ends by the 19S regulatory particle (RP/PA700). The 20S proteasome core is composed of 28 subunits that are arranged in four stacked rings, resulting in a barrel-shaped structure. The two end rings are each formed by seven alpha subunits, and the two central rings are each formed by seven beta subunits. The catalytic chamber with the active sites is on the inside of the barrel.</text>
</comment>
<evidence type="ECO:0000256" key="4">
    <source>
        <dbReference type="ARBA" id="ARBA00023242"/>
    </source>
</evidence>
<keyword evidence="2 6" id="KW-0963">Cytoplasm</keyword>
<evidence type="ECO:0000256" key="2">
    <source>
        <dbReference type="ARBA" id="ARBA00022490"/>
    </source>
</evidence>
<protein>
    <recommendedName>
        <fullName evidence="6">Proteasome subunit alpha type</fullName>
    </recommendedName>
</protein>
<dbReference type="OrthoDB" id="431557at2759"/>
<dbReference type="PROSITE" id="PS51475">
    <property type="entry name" value="PROTEASOME_ALPHA_2"/>
    <property type="match status" value="1"/>
</dbReference>
<reference evidence="9 10" key="1">
    <citation type="submission" date="2019-09" db="EMBL/GenBank/DDBJ databases">
        <title>A chromosome-level genome assembly of the Chinese tupelo Nyssa sinensis.</title>
        <authorList>
            <person name="Yang X."/>
            <person name="Kang M."/>
            <person name="Yang Y."/>
            <person name="Xiong H."/>
            <person name="Wang M."/>
            <person name="Zhang Z."/>
            <person name="Wang Z."/>
            <person name="Wu H."/>
            <person name="Ma T."/>
            <person name="Liu J."/>
            <person name="Xi Z."/>
        </authorList>
    </citation>
    <scope>NUCLEOTIDE SEQUENCE [LARGE SCALE GENOMIC DNA]</scope>
    <source>
        <strain evidence="9">J267</strain>
        <tissue evidence="9">Leaf</tissue>
    </source>
</reference>
<dbReference type="InterPro" id="IPR035144">
    <property type="entry name" value="Proteasome_alpha1"/>
</dbReference>
<sequence>MFRNQYDTDVTTWSPAGRLFQVEYAMEAVKQGSAAIGLRSKTHVVLACVNKSNSELSSHQKKIFKADDHIGVAIAGLTADGRVLSRYMRSECINYSYSYESPLPVGRLVVQLADKAQVCTQRSWKRPYGVGLLVAGLDESGAHLYYNCPSGNYFEYQAFAIGSRSQAAKTYLERKFENFMSSSREELLKDALFALRETLQGEKFTNSTCTVAVVGVGEAFHILDNQTVQALIDSFEIVGEEVPGNDEGAAVDQGTAADEGAPADQGMAPMDV</sequence>
<evidence type="ECO:0000256" key="7">
    <source>
        <dbReference type="SAM" id="MobiDB-lite"/>
    </source>
</evidence>
<dbReference type="InterPro" id="IPR023332">
    <property type="entry name" value="Proteasome_alpha-type"/>
</dbReference>
<dbReference type="SMART" id="SM00948">
    <property type="entry name" value="Proteasome_A_N"/>
    <property type="match status" value="1"/>
</dbReference>
<accession>A0A5J5ADE8</accession>
<dbReference type="InterPro" id="IPR001353">
    <property type="entry name" value="Proteasome_sua/b"/>
</dbReference>
<evidence type="ECO:0000256" key="3">
    <source>
        <dbReference type="ARBA" id="ARBA00022942"/>
    </source>
</evidence>
<gene>
    <name evidence="9" type="ORF">F0562_036015</name>
</gene>
<keyword evidence="10" id="KW-1185">Reference proteome</keyword>
<dbReference type="FunFam" id="3.60.20.10:FF:000016">
    <property type="entry name" value="Proteasome subunit alpha type-6"/>
    <property type="match status" value="1"/>
</dbReference>
<dbReference type="GO" id="GO:0005634">
    <property type="term" value="C:nucleus"/>
    <property type="evidence" value="ECO:0007669"/>
    <property type="project" value="UniProtKB-SubCell"/>
</dbReference>
<evidence type="ECO:0000256" key="1">
    <source>
        <dbReference type="ARBA" id="ARBA00011517"/>
    </source>
</evidence>
<dbReference type="GO" id="GO:0006511">
    <property type="term" value="P:ubiquitin-dependent protein catabolic process"/>
    <property type="evidence" value="ECO:0007669"/>
    <property type="project" value="InterPro"/>
</dbReference>
<dbReference type="PANTHER" id="PTHR11599">
    <property type="entry name" value="PROTEASOME SUBUNIT ALPHA/BETA"/>
    <property type="match status" value="1"/>
</dbReference>
<dbReference type="GO" id="GO:0019773">
    <property type="term" value="C:proteasome core complex, alpha-subunit complex"/>
    <property type="evidence" value="ECO:0007669"/>
    <property type="project" value="UniProtKB-UniRule"/>
</dbReference>
<dbReference type="CDD" id="cd03749">
    <property type="entry name" value="proteasome_alpha_type_1"/>
    <property type="match status" value="1"/>
</dbReference>
<keyword evidence="4 6" id="KW-0539">Nucleus</keyword>
<dbReference type="EMBL" id="CM018045">
    <property type="protein sequence ID" value="KAA8528660.1"/>
    <property type="molecule type" value="Genomic_DNA"/>
</dbReference>
<dbReference type="PROSITE" id="PS00388">
    <property type="entry name" value="PROTEASOME_ALPHA_1"/>
    <property type="match status" value="1"/>
</dbReference>
<evidence type="ECO:0000313" key="9">
    <source>
        <dbReference type="EMBL" id="KAA8528660.1"/>
    </source>
</evidence>
<evidence type="ECO:0000259" key="8">
    <source>
        <dbReference type="PROSITE" id="PS00388"/>
    </source>
</evidence>
<comment type="subunit">
    <text evidence="6">The 20S proteasome core is composed of 28 subunits that are arranged in four stacked rings, resulting in a barrel-shaped structure. The two end rings are each formed by seven alpha subunits, and the two central rings are each formed by seven beta subunits.</text>
</comment>
<comment type="subcellular location">
    <subcellularLocation>
        <location evidence="6">Cytoplasm</location>
    </subcellularLocation>
    <subcellularLocation>
        <location evidence="6">Nucleus</location>
    </subcellularLocation>
</comment>
<comment type="similarity">
    <text evidence="5 6">Belongs to the peptidase T1A family.</text>
</comment>
<dbReference type="Proteomes" id="UP000325577">
    <property type="component" value="Linkage Group LG21"/>
</dbReference>
<proteinExistence type="inferred from homology"/>
<feature type="domain" description="Proteasome alpha-type subunits" evidence="8">
    <location>
        <begin position="6"/>
        <end position="28"/>
    </location>
</feature>
<organism evidence="9 10">
    <name type="scientific">Nyssa sinensis</name>
    <dbReference type="NCBI Taxonomy" id="561372"/>
    <lineage>
        <taxon>Eukaryota</taxon>
        <taxon>Viridiplantae</taxon>
        <taxon>Streptophyta</taxon>
        <taxon>Embryophyta</taxon>
        <taxon>Tracheophyta</taxon>
        <taxon>Spermatophyta</taxon>
        <taxon>Magnoliopsida</taxon>
        <taxon>eudicotyledons</taxon>
        <taxon>Gunneridae</taxon>
        <taxon>Pentapetalae</taxon>
        <taxon>asterids</taxon>
        <taxon>Cornales</taxon>
        <taxon>Nyssaceae</taxon>
        <taxon>Nyssa</taxon>
    </lineage>
</organism>